<keyword evidence="2" id="KW-1185">Reference proteome</keyword>
<protein>
    <submittedName>
        <fullName evidence="1">Uncharacterized protein</fullName>
    </submittedName>
</protein>
<dbReference type="Pfam" id="PF11901">
    <property type="entry name" value="DM9"/>
    <property type="match status" value="1"/>
</dbReference>
<gene>
    <name evidence="1" type="ORF">CLODIP_2_CD01331</name>
</gene>
<dbReference type="InterPro" id="IPR006616">
    <property type="entry name" value="DM9_repeat"/>
</dbReference>
<dbReference type="AlphaFoldDB" id="A0A8S1DYI0"/>
<sequence length="146" mass="16839">MTWVCVSNYDDFAELTRGMYSGNLITRVWHEGSVLPGYVSIDQRCGYYSHNGNFLMTEDDFDFDAMNLNSRIRWEFHKEGEELPRNALVAGATPDYELYIGSIRTCWNEMLYGQVHKDGKCFIASISGVMPVKTFYIATYNIENEN</sequence>
<name>A0A8S1DYI0_9INSE</name>
<reference evidence="1 2" key="1">
    <citation type="submission" date="2020-04" db="EMBL/GenBank/DDBJ databases">
        <authorList>
            <person name="Alioto T."/>
            <person name="Alioto T."/>
            <person name="Gomez Garrido J."/>
        </authorList>
    </citation>
    <scope>NUCLEOTIDE SEQUENCE [LARGE SCALE GENOMIC DNA]</scope>
</reference>
<evidence type="ECO:0000313" key="2">
    <source>
        <dbReference type="Proteomes" id="UP000494165"/>
    </source>
</evidence>
<dbReference type="Proteomes" id="UP000494165">
    <property type="component" value="Unassembled WGS sequence"/>
</dbReference>
<organism evidence="1 2">
    <name type="scientific">Cloeon dipterum</name>
    <dbReference type="NCBI Taxonomy" id="197152"/>
    <lineage>
        <taxon>Eukaryota</taxon>
        <taxon>Metazoa</taxon>
        <taxon>Ecdysozoa</taxon>
        <taxon>Arthropoda</taxon>
        <taxon>Hexapoda</taxon>
        <taxon>Insecta</taxon>
        <taxon>Pterygota</taxon>
        <taxon>Palaeoptera</taxon>
        <taxon>Ephemeroptera</taxon>
        <taxon>Pisciforma</taxon>
        <taxon>Baetidae</taxon>
        <taxon>Cloeon</taxon>
    </lineage>
</organism>
<evidence type="ECO:0000313" key="1">
    <source>
        <dbReference type="EMBL" id="CAB3385229.1"/>
    </source>
</evidence>
<proteinExistence type="predicted"/>
<comment type="caution">
    <text evidence="1">The sequence shown here is derived from an EMBL/GenBank/DDBJ whole genome shotgun (WGS) entry which is preliminary data.</text>
</comment>
<dbReference type="EMBL" id="CADEPI010000400">
    <property type="protein sequence ID" value="CAB3385229.1"/>
    <property type="molecule type" value="Genomic_DNA"/>
</dbReference>
<accession>A0A8S1DYI0</accession>